<dbReference type="AlphaFoldDB" id="A0A670YGE3"/>
<evidence type="ECO:0000256" key="22">
    <source>
        <dbReference type="ARBA" id="ARBA00023160"/>
    </source>
</evidence>
<dbReference type="GO" id="GO:0005789">
    <property type="term" value="C:endoplasmic reticulum membrane"/>
    <property type="evidence" value="ECO:0007669"/>
    <property type="project" value="UniProtKB-SubCell"/>
</dbReference>
<keyword evidence="24" id="KW-0456">Lyase</keyword>
<evidence type="ECO:0000313" key="36">
    <source>
        <dbReference type="Ensembl" id="ENSPTXP00000010817.1"/>
    </source>
</evidence>
<comment type="catalytic activity">
    <reaction evidence="26">
        <text>(15S)-hydroperoxy-(5Z,8Z,11Z,13E)-eicosatetraenoate + AH2 = (15S)-hydroxy-(5Z,8Z,11Z,13E)-eicosatetraenoate + A + H2O</text>
        <dbReference type="Rhea" id="RHEA:48856"/>
        <dbReference type="ChEBI" id="CHEBI:13193"/>
        <dbReference type="ChEBI" id="CHEBI:15377"/>
        <dbReference type="ChEBI" id="CHEBI:17499"/>
        <dbReference type="ChEBI" id="CHEBI:57409"/>
        <dbReference type="ChEBI" id="CHEBI:57446"/>
    </reaction>
    <physiologicalReaction direction="left-to-right" evidence="26">
        <dbReference type="Rhea" id="RHEA:48857"/>
    </physiologicalReaction>
</comment>
<evidence type="ECO:0000256" key="1">
    <source>
        <dbReference type="ARBA" id="ARBA00001143"/>
    </source>
</evidence>
<evidence type="ECO:0000256" key="3">
    <source>
        <dbReference type="ARBA" id="ARBA00001971"/>
    </source>
</evidence>
<keyword evidence="13 33" id="KW-0479">Metal-binding</keyword>
<keyword evidence="10" id="KW-0643">Prostaglandin biosynthesis</keyword>
<dbReference type="GO" id="GO:0004796">
    <property type="term" value="F:thromboxane-A synthase activity"/>
    <property type="evidence" value="ECO:0007669"/>
    <property type="project" value="UniProtKB-EC"/>
</dbReference>
<organism evidence="36 37">
    <name type="scientific">Pseudonaja textilis</name>
    <name type="common">Eastern brown snake</name>
    <dbReference type="NCBI Taxonomy" id="8673"/>
    <lineage>
        <taxon>Eukaryota</taxon>
        <taxon>Metazoa</taxon>
        <taxon>Chordata</taxon>
        <taxon>Craniata</taxon>
        <taxon>Vertebrata</taxon>
        <taxon>Euteleostomi</taxon>
        <taxon>Lepidosauria</taxon>
        <taxon>Squamata</taxon>
        <taxon>Bifurcata</taxon>
        <taxon>Unidentata</taxon>
        <taxon>Episquamata</taxon>
        <taxon>Toxicofera</taxon>
        <taxon>Serpentes</taxon>
        <taxon>Colubroidea</taxon>
        <taxon>Elapidae</taxon>
        <taxon>Hydrophiinae</taxon>
        <taxon>Pseudonaja</taxon>
    </lineage>
</organism>
<evidence type="ECO:0000256" key="27">
    <source>
        <dbReference type="ARBA" id="ARBA00036424"/>
    </source>
</evidence>
<evidence type="ECO:0000256" key="20">
    <source>
        <dbReference type="ARBA" id="ARBA00023098"/>
    </source>
</evidence>
<keyword evidence="17 34" id="KW-0560">Oxidoreductase</keyword>
<evidence type="ECO:0000256" key="25">
    <source>
        <dbReference type="ARBA" id="ARBA00033404"/>
    </source>
</evidence>
<dbReference type="PRINTS" id="PR00385">
    <property type="entry name" value="P450"/>
</dbReference>
<evidence type="ECO:0000256" key="29">
    <source>
        <dbReference type="ARBA" id="ARBA00038872"/>
    </source>
</evidence>
<sequence length="564" mass="64954">MIISINLHSEPYSFNSVKTFSLFLKSRHTTSSFSRLDKVGVRHPPPLPFIGNLLYFREGFWESHNKLISNYGPSCGYYIGRRMYIVISEPDMIKCILEDDFRNFRNRMSPDLVFKPFADSIVMLRDEKWEKVRSILTPAFSIAKIKEVRCRQVGRNNKDRRGGVQHCERTPPPQAQMLFTKGTVIQCSLHKMTPLIDEACNILLNNLKVYAESGAAFDIQRNYSCFMLDIVASIAFGTHINSQKTPNDIFVKYTKRFFEPLIFKPLLILAVAFPFIMIPLLRILPNKKRDEVNGFFISLIKNMITLRNQQDPNERRRDFLQLMLDARIPTTDIVMEQSDRVNQDDFPKALPKKQQVWLNDDEIAGQASLFLIAGYETSNSTLSFGTYLLATNPQCQEKLLQEVDDFYSKHDIPDYENIQELPYLDMVIAETLRMYPPAFRFTREAAKDCSVLQQQVPAGAIIEIAAGHLHYNPKFWLEPEKFIPERFTAEAMQQQHPFAYLPFGAGPRGCIGMKLALMTIKIALLRILQRFMFKTCPETQIPLQVKSHSTLGPRDGVIIKIVSR</sequence>
<evidence type="ECO:0000256" key="19">
    <source>
        <dbReference type="ARBA" id="ARBA00023033"/>
    </source>
</evidence>
<evidence type="ECO:0000256" key="33">
    <source>
        <dbReference type="PIRSR" id="PIRSR602401-1"/>
    </source>
</evidence>
<evidence type="ECO:0000256" key="8">
    <source>
        <dbReference type="ARBA" id="ARBA00022501"/>
    </source>
</evidence>
<evidence type="ECO:0000256" key="32">
    <source>
        <dbReference type="ARBA" id="ARBA00054825"/>
    </source>
</evidence>
<evidence type="ECO:0000256" key="5">
    <source>
        <dbReference type="ARBA" id="ARBA00010617"/>
    </source>
</evidence>
<evidence type="ECO:0000256" key="16">
    <source>
        <dbReference type="ARBA" id="ARBA00022989"/>
    </source>
</evidence>
<evidence type="ECO:0000256" key="15">
    <source>
        <dbReference type="ARBA" id="ARBA00022832"/>
    </source>
</evidence>
<dbReference type="Gene3D" id="1.10.630.10">
    <property type="entry name" value="Cytochrome P450"/>
    <property type="match status" value="2"/>
</dbReference>
<keyword evidence="23" id="KW-0413">Isomerase</keyword>
<dbReference type="Ensembl" id="ENSPTXT00000011172.1">
    <property type="protein sequence ID" value="ENSPTXP00000010817.1"/>
    <property type="gene ID" value="ENSPTXG00000007645.1"/>
</dbReference>
<dbReference type="GO" id="GO:0008395">
    <property type="term" value="F:steroid hydroxylase activity"/>
    <property type="evidence" value="ECO:0007669"/>
    <property type="project" value="TreeGrafter"/>
</dbReference>
<dbReference type="PROSITE" id="PS00086">
    <property type="entry name" value="CYTOCHROME_P450"/>
    <property type="match status" value="1"/>
</dbReference>
<evidence type="ECO:0000256" key="10">
    <source>
        <dbReference type="ARBA" id="ARBA00022585"/>
    </source>
</evidence>
<evidence type="ECO:0000256" key="35">
    <source>
        <dbReference type="SAM" id="Phobius"/>
    </source>
</evidence>
<keyword evidence="18 33" id="KW-0408">Iron</keyword>
<dbReference type="FunFam" id="1.10.630.10:FF:000003">
    <property type="entry name" value="cytochrome P450 3A12-like isoform X2"/>
    <property type="match status" value="1"/>
</dbReference>
<evidence type="ECO:0000256" key="11">
    <source>
        <dbReference type="ARBA" id="ARBA00022617"/>
    </source>
</evidence>
<evidence type="ECO:0000313" key="37">
    <source>
        <dbReference type="Proteomes" id="UP000472273"/>
    </source>
</evidence>
<dbReference type="InterPro" id="IPR050705">
    <property type="entry name" value="Cytochrome_P450_3A"/>
</dbReference>
<name>A0A670YGE3_PSETE</name>
<evidence type="ECO:0000256" key="23">
    <source>
        <dbReference type="ARBA" id="ARBA00023235"/>
    </source>
</evidence>
<dbReference type="GeneTree" id="ENSGT00940000157903"/>
<evidence type="ECO:0000256" key="6">
    <source>
        <dbReference type="ARBA" id="ARBA00011245"/>
    </source>
</evidence>
<dbReference type="GO" id="GO:0106256">
    <property type="term" value="F:hydroperoxy icosatetraenoate dehydratase activity"/>
    <property type="evidence" value="ECO:0007669"/>
    <property type="project" value="UniProtKB-EC"/>
</dbReference>
<evidence type="ECO:0000256" key="7">
    <source>
        <dbReference type="ARBA" id="ARBA00013084"/>
    </source>
</evidence>
<comment type="function">
    <text evidence="32">Catalyzes the conversion of prostaglandin H2 (PGH2) to thromboxane A2 (TXA2), a potent inducer of blood vessel constriction and platelet aggregation. Also cleaves PGH2 to 12-hydroxy-heptadecatrienoicacid (12-HHT) and malondialdehyde, which is known to act as a mediator of DNA damage. 12-HHT and malondialdehyde are formed stoichiometrically in the same amounts as TXA2. Additionally, displays dehydratase activity, toward (15S)-hydroperoxy-(5Z,8Z,11Z,13E)-eicosatetraenoate (15(S)-HPETE) producing 15-KETE and 15-HETE.</text>
</comment>
<dbReference type="PRINTS" id="PR00463">
    <property type="entry name" value="EP450I"/>
</dbReference>
<evidence type="ECO:0000256" key="2">
    <source>
        <dbReference type="ARBA" id="ARBA00001719"/>
    </source>
</evidence>
<evidence type="ECO:0000256" key="14">
    <source>
        <dbReference type="ARBA" id="ARBA00022824"/>
    </source>
</evidence>
<dbReference type="EC" id="4.2.1.152" evidence="7"/>
<dbReference type="GO" id="GO:0005506">
    <property type="term" value="F:iron ion binding"/>
    <property type="evidence" value="ECO:0007669"/>
    <property type="project" value="InterPro"/>
</dbReference>
<dbReference type="OMA" id="WPHPETF"/>
<dbReference type="Pfam" id="PF00067">
    <property type="entry name" value="p450"/>
    <property type="match status" value="2"/>
</dbReference>
<keyword evidence="21 35" id="KW-0472">Membrane</keyword>
<keyword evidence="16 35" id="KW-1133">Transmembrane helix</keyword>
<comment type="cofactor">
    <cofactor evidence="3 33">
        <name>heme</name>
        <dbReference type="ChEBI" id="CHEBI:30413"/>
    </cofactor>
</comment>
<keyword evidence="15" id="KW-0276">Fatty acid metabolism</keyword>
<dbReference type="PANTHER" id="PTHR24302">
    <property type="entry name" value="CYTOCHROME P450 FAMILY 3"/>
    <property type="match status" value="1"/>
</dbReference>
<keyword evidence="9" id="KW-0444">Lipid biosynthesis</keyword>
<protein>
    <recommendedName>
        <fullName evidence="30">Thromboxane-A synthase</fullName>
        <ecNumber evidence="7">4.2.1.152</ecNumber>
        <ecNumber evidence="29">5.3.99.5</ecNumber>
    </recommendedName>
    <alternativeName>
        <fullName evidence="31">Cytochrome P450 5A1</fullName>
    </alternativeName>
    <alternativeName>
        <fullName evidence="25">Hydroperoxy icosatetraenoate dehydratase</fullName>
    </alternativeName>
</protein>
<evidence type="ECO:0000256" key="24">
    <source>
        <dbReference type="ARBA" id="ARBA00023239"/>
    </source>
</evidence>
<feature type="transmembrane region" description="Helical" evidence="35">
    <location>
        <begin position="261"/>
        <end position="281"/>
    </location>
</feature>
<dbReference type="GO" id="GO:0020037">
    <property type="term" value="F:heme binding"/>
    <property type="evidence" value="ECO:0007669"/>
    <property type="project" value="Ensembl"/>
</dbReference>
<reference evidence="36" key="1">
    <citation type="submission" date="2025-08" db="UniProtKB">
        <authorList>
            <consortium name="Ensembl"/>
        </authorList>
    </citation>
    <scope>IDENTIFICATION</scope>
</reference>
<evidence type="ECO:0000256" key="31">
    <source>
        <dbReference type="ARBA" id="ARBA00042726"/>
    </source>
</evidence>
<dbReference type="InterPro" id="IPR002401">
    <property type="entry name" value="Cyt_P450_E_grp-I"/>
</dbReference>
<keyword evidence="12 35" id="KW-0812">Transmembrane</keyword>
<dbReference type="InterPro" id="IPR036396">
    <property type="entry name" value="Cyt_P450_sf"/>
</dbReference>
<proteinExistence type="inferred from homology"/>
<keyword evidence="22" id="KW-0275">Fatty acid biosynthesis</keyword>
<evidence type="ECO:0000256" key="18">
    <source>
        <dbReference type="ARBA" id="ARBA00023004"/>
    </source>
</evidence>
<keyword evidence="19 34" id="KW-0503">Monooxygenase</keyword>
<comment type="subunit">
    <text evidence="6">Monomer.</text>
</comment>
<evidence type="ECO:0000256" key="34">
    <source>
        <dbReference type="RuleBase" id="RU000461"/>
    </source>
</evidence>
<comment type="similarity">
    <text evidence="5 34">Belongs to the cytochrome P450 family.</text>
</comment>
<dbReference type="Proteomes" id="UP000472273">
    <property type="component" value="Unplaced"/>
</dbReference>
<evidence type="ECO:0000256" key="30">
    <source>
        <dbReference type="ARBA" id="ARBA00040834"/>
    </source>
</evidence>
<evidence type="ECO:0000256" key="17">
    <source>
        <dbReference type="ARBA" id="ARBA00023002"/>
    </source>
</evidence>
<keyword evidence="11 33" id="KW-0349">Heme</keyword>
<evidence type="ECO:0000256" key="26">
    <source>
        <dbReference type="ARBA" id="ARBA00036380"/>
    </source>
</evidence>
<gene>
    <name evidence="36" type="primary">TBXAS1</name>
</gene>
<keyword evidence="14" id="KW-0256">Endoplasmic reticulum</keyword>
<accession>A0A670YGE3</accession>
<dbReference type="GO" id="GO:0001516">
    <property type="term" value="P:prostaglandin biosynthetic process"/>
    <property type="evidence" value="ECO:0007669"/>
    <property type="project" value="UniProtKB-KW"/>
</dbReference>
<comment type="catalytic activity">
    <reaction evidence="28">
        <text>prostaglandin H2 = thromboxane A2</text>
        <dbReference type="Rhea" id="RHEA:17137"/>
        <dbReference type="ChEBI" id="CHEBI:57405"/>
        <dbReference type="ChEBI" id="CHEBI:57445"/>
        <dbReference type="EC" id="5.3.99.5"/>
    </reaction>
    <physiologicalReaction direction="left-to-right" evidence="28">
        <dbReference type="Rhea" id="RHEA:17138"/>
    </physiologicalReaction>
</comment>
<reference evidence="36" key="2">
    <citation type="submission" date="2025-09" db="UniProtKB">
        <authorList>
            <consortium name="Ensembl"/>
        </authorList>
    </citation>
    <scope>IDENTIFICATION</scope>
</reference>
<dbReference type="SUPFAM" id="SSF48264">
    <property type="entry name" value="Cytochrome P450"/>
    <property type="match status" value="1"/>
</dbReference>
<evidence type="ECO:0000256" key="12">
    <source>
        <dbReference type="ARBA" id="ARBA00022692"/>
    </source>
</evidence>
<feature type="binding site" description="axial binding residue" evidence="33">
    <location>
        <position position="510"/>
    </location>
    <ligand>
        <name>heme</name>
        <dbReference type="ChEBI" id="CHEBI:30413"/>
    </ligand>
    <ligandPart>
        <name>Fe</name>
        <dbReference type="ChEBI" id="CHEBI:18248"/>
    </ligandPart>
</feature>
<dbReference type="GO" id="GO:0016705">
    <property type="term" value="F:oxidoreductase activity, acting on paired donors, with incorporation or reduction of molecular oxygen"/>
    <property type="evidence" value="ECO:0007669"/>
    <property type="project" value="InterPro"/>
</dbReference>
<keyword evidence="20" id="KW-0443">Lipid metabolism</keyword>
<dbReference type="InterPro" id="IPR001128">
    <property type="entry name" value="Cyt_P450"/>
</dbReference>
<keyword evidence="8" id="KW-0644">Prostaglandin metabolism</keyword>
<evidence type="ECO:0000256" key="13">
    <source>
        <dbReference type="ARBA" id="ARBA00022723"/>
    </source>
</evidence>
<evidence type="ECO:0000256" key="21">
    <source>
        <dbReference type="ARBA" id="ARBA00023136"/>
    </source>
</evidence>
<evidence type="ECO:0000256" key="9">
    <source>
        <dbReference type="ARBA" id="ARBA00022516"/>
    </source>
</evidence>
<comment type="catalytic activity">
    <reaction evidence="27">
        <text>prostaglandin H2 = (12S)-hydroxy-(5Z,8E,10E)-heptadecatrienoate + malonaldehyde</text>
        <dbReference type="Rhea" id="RHEA:48644"/>
        <dbReference type="ChEBI" id="CHEBI:57405"/>
        <dbReference type="ChEBI" id="CHEBI:90694"/>
        <dbReference type="ChEBI" id="CHEBI:566274"/>
    </reaction>
</comment>
<evidence type="ECO:0000256" key="28">
    <source>
        <dbReference type="ARBA" id="ARBA00036475"/>
    </source>
</evidence>
<dbReference type="EC" id="5.3.99.5" evidence="29"/>
<dbReference type="GO" id="GO:0005829">
    <property type="term" value="C:cytosol"/>
    <property type="evidence" value="ECO:0007669"/>
    <property type="project" value="Ensembl"/>
</dbReference>
<keyword evidence="37" id="KW-1185">Reference proteome</keyword>
<comment type="catalytic activity">
    <reaction evidence="1">
        <text>(15S)-hydroperoxy-(5Z,8Z,11Z,13E)-eicosatetraenoate = 15-oxo-(5Z,8Z,11Z,13E)-eicosatetraenoate + H2O</text>
        <dbReference type="Rhea" id="RHEA:48636"/>
        <dbReference type="ChEBI" id="CHEBI:15377"/>
        <dbReference type="ChEBI" id="CHEBI:57410"/>
        <dbReference type="ChEBI" id="CHEBI:57446"/>
    </reaction>
    <physiologicalReaction direction="left-to-right" evidence="1">
        <dbReference type="Rhea" id="RHEA:48637"/>
    </physiologicalReaction>
</comment>
<comment type="catalytic activity">
    <reaction evidence="2">
        <text>a hydroperoxyeicosatetraenoate = an oxoeicosatetraenoate + H2O</text>
        <dbReference type="Rhea" id="RHEA:55556"/>
        <dbReference type="ChEBI" id="CHEBI:15377"/>
        <dbReference type="ChEBI" id="CHEBI:59720"/>
        <dbReference type="ChEBI" id="CHEBI:131859"/>
        <dbReference type="EC" id="4.2.1.152"/>
    </reaction>
    <physiologicalReaction direction="left-to-right" evidence="2">
        <dbReference type="Rhea" id="RHEA:55557"/>
    </physiologicalReaction>
</comment>
<dbReference type="PANTHER" id="PTHR24302:SF47">
    <property type="entry name" value="CYTOCHROME P450"/>
    <property type="match status" value="1"/>
</dbReference>
<comment type="subcellular location">
    <subcellularLocation>
        <location evidence="4">Endoplasmic reticulum membrane</location>
        <topology evidence="4">Multi-pass membrane protein</topology>
    </subcellularLocation>
</comment>
<evidence type="ECO:0000256" key="4">
    <source>
        <dbReference type="ARBA" id="ARBA00004477"/>
    </source>
</evidence>
<dbReference type="InterPro" id="IPR017972">
    <property type="entry name" value="Cyt_P450_CS"/>
</dbReference>